<dbReference type="GO" id="GO:0002098">
    <property type="term" value="P:tRNA wobble uridine modification"/>
    <property type="evidence" value="ECO:0007669"/>
    <property type="project" value="InterPro"/>
</dbReference>
<protein>
    <recommendedName>
        <fullName evidence="3">Elongator complex protein 6</fullName>
    </recommendedName>
</protein>
<name>A0A834HT62_RHYFE</name>
<dbReference type="CDD" id="cd19495">
    <property type="entry name" value="Elp6"/>
    <property type="match status" value="1"/>
</dbReference>
<dbReference type="PANTHER" id="PTHR16184:SF6">
    <property type="entry name" value="ELONGATOR COMPLEX PROTEIN 6"/>
    <property type="match status" value="1"/>
</dbReference>
<gene>
    <name evidence="4" type="ORF">GWI33_019240</name>
</gene>
<evidence type="ECO:0000256" key="1">
    <source>
        <dbReference type="ARBA" id="ARBA00005043"/>
    </source>
</evidence>
<reference evidence="4" key="1">
    <citation type="submission" date="2020-08" db="EMBL/GenBank/DDBJ databases">
        <title>Genome sequencing and assembly of the red palm weevil Rhynchophorus ferrugineus.</title>
        <authorList>
            <person name="Dias G.B."/>
            <person name="Bergman C.M."/>
            <person name="Manee M."/>
        </authorList>
    </citation>
    <scope>NUCLEOTIDE SEQUENCE</scope>
    <source>
        <strain evidence="4">AA-2017</strain>
        <tissue evidence="4">Whole larva</tissue>
    </source>
</reference>
<dbReference type="InterPro" id="IPR018627">
    <property type="entry name" value="ELP6"/>
</dbReference>
<evidence type="ECO:0000313" key="4">
    <source>
        <dbReference type="EMBL" id="KAF7267534.1"/>
    </source>
</evidence>
<dbReference type="OrthoDB" id="9995306at2759"/>
<dbReference type="Gene3D" id="3.40.50.300">
    <property type="entry name" value="P-loop containing nucleotide triphosphate hydrolases"/>
    <property type="match status" value="1"/>
</dbReference>
<proteinExistence type="inferred from homology"/>
<dbReference type="Proteomes" id="UP000625711">
    <property type="component" value="Unassembled WGS sequence"/>
</dbReference>
<keyword evidence="5" id="KW-1185">Reference proteome</keyword>
<comment type="caution">
    <text evidence="4">The sequence shown here is derived from an EMBL/GenBank/DDBJ whole genome shotgun (WGS) entry which is preliminary data.</text>
</comment>
<evidence type="ECO:0000256" key="3">
    <source>
        <dbReference type="ARBA" id="ARBA00020263"/>
    </source>
</evidence>
<comment type="pathway">
    <text evidence="1">tRNA modification; 5-methoxycarbonylmethyl-2-thiouridine-tRNA biosynthesis.</text>
</comment>
<dbReference type="PANTHER" id="PTHR16184">
    <property type="entry name" value="ELONGATOR COMPLEX PROTEIN 6"/>
    <property type="match status" value="1"/>
</dbReference>
<dbReference type="InterPro" id="IPR027417">
    <property type="entry name" value="P-loop_NTPase"/>
</dbReference>
<evidence type="ECO:0000313" key="5">
    <source>
        <dbReference type="Proteomes" id="UP000625711"/>
    </source>
</evidence>
<dbReference type="AlphaFoldDB" id="A0A834HT62"/>
<evidence type="ECO:0000256" key="2">
    <source>
        <dbReference type="ARBA" id="ARBA00008837"/>
    </source>
</evidence>
<organism evidence="4 5">
    <name type="scientific">Rhynchophorus ferrugineus</name>
    <name type="common">Red palm weevil</name>
    <name type="synonym">Curculio ferrugineus</name>
    <dbReference type="NCBI Taxonomy" id="354439"/>
    <lineage>
        <taxon>Eukaryota</taxon>
        <taxon>Metazoa</taxon>
        <taxon>Ecdysozoa</taxon>
        <taxon>Arthropoda</taxon>
        <taxon>Hexapoda</taxon>
        <taxon>Insecta</taxon>
        <taxon>Pterygota</taxon>
        <taxon>Neoptera</taxon>
        <taxon>Endopterygota</taxon>
        <taxon>Coleoptera</taxon>
        <taxon>Polyphaga</taxon>
        <taxon>Cucujiformia</taxon>
        <taxon>Curculionidae</taxon>
        <taxon>Dryophthorinae</taxon>
        <taxon>Rhynchophorus</taxon>
    </lineage>
</organism>
<dbReference type="EMBL" id="JAACXV010014410">
    <property type="protein sequence ID" value="KAF7267534.1"/>
    <property type="molecule type" value="Genomic_DNA"/>
</dbReference>
<dbReference type="GO" id="GO:0033588">
    <property type="term" value="C:elongator holoenzyme complex"/>
    <property type="evidence" value="ECO:0007669"/>
    <property type="project" value="InterPro"/>
</dbReference>
<dbReference type="UniPathway" id="UPA00988"/>
<accession>A0A834HT62</accession>
<dbReference type="SUPFAM" id="SSF52540">
    <property type="entry name" value="P-loop containing nucleoside triphosphate hydrolases"/>
    <property type="match status" value="1"/>
</dbReference>
<dbReference type="Pfam" id="PF09807">
    <property type="entry name" value="ELP6"/>
    <property type="match status" value="1"/>
</dbReference>
<comment type="similarity">
    <text evidence="2">Belongs to the ELP6 family.</text>
</comment>
<sequence length="249" mass="28496">MISLSDPRISNPVLSSLKIKNEDKIIFIKENAFADSNFIITHLLKQFFYEKSRVCFLTLHNTLDHYQNVGKKLGYDLKQAINRNNVKIIDPLVKIIESIGSEVEDNFQTHMLKSLFLSIKEEIELFCSLKDQPIYLIIDDISHFLDLSIELSQIISFINYCVNLTSNANMFVVINAHVGSKPDHIIAKSVQHICDVFVEVSQLKTGKSTDVTGLMTVQRGDNMDSFHYRAFDRGVKTFHPGETIHNLYK</sequence>